<dbReference type="PANTHER" id="PTHR43433:SF5">
    <property type="entry name" value="AB HYDROLASE-1 DOMAIN-CONTAINING PROTEIN"/>
    <property type="match status" value="1"/>
</dbReference>
<dbReference type="GO" id="GO:0004806">
    <property type="term" value="F:triacylglycerol lipase activity"/>
    <property type="evidence" value="ECO:0007669"/>
    <property type="project" value="TreeGrafter"/>
</dbReference>
<evidence type="ECO:0000313" key="2">
    <source>
        <dbReference type="EMBL" id="AKF10360.1"/>
    </source>
</evidence>
<organism evidence="2 3">
    <name type="scientific">Sandaracinus amylolyticus</name>
    <dbReference type="NCBI Taxonomy" id="927083"/>
    <lineage>
        <taxon>Bacteria</taxon>
        <taxon>Pseudomonadati</taxon>
        <taxon>Myxococcota</taxon>
        <taxon>Polyangia</taxon>
        <taxon>Polyangiales</taxon>
        <taxon>Sandaracinaceae</taxon>
        <taxon>Sandaracinus</taxon>
    </lineage>
</organism>
<dbReference type="OrthoDB" id="63519at2"/>
<feature type="domain" description="AB hydrolase-1" evidence="1">
    <location>
        <begin position="38"/>
        <end position="252"/>
    </location>
</feature>
<keyword evidence="3" id="KW-1185">Reference proteome</keyword>
<dbReference type="Gene3D" id="3.40.50.1820">
    <property type="entry name" value="alpha/beta hydrolase"/>
    <property type="match status" value="1"/>
</dbReference>
<proteinExistence type="predicted"/>
<dbReference type="SUPFAM" id="SSF53474">
    <property type="entry name" value="alpha/beta-Hydrolases"/>
    <property type="match status" value="1"/>
</dbReference>
<sequence length="260" mass="27754">MTSFVTSKDGTRIAFDRRGRGAPVIVVGGILCDRDRTRPLAHELASRLTAIDYDRRGRGESGNRAPCSLEREIEDIAALIAEVGGSAAVYGHSSGAALALNAAVRGLAITKLVLHEPPYGGDDDESVRGARGLAEQVRDLLHEDRRAEAITTFLGAAGVPPEMIEAMARDPKMLAMAPTMLHDFEVMGELRTGGVIPRELVRAIRIPTLVLAGTESAPFFRDTAKRIAELLPDGRYQVLDGQDHGAAPDVVAPIVATFVA</sequence>
<accession>A0A0F6YLG6</accession>
<dbReference type="EMBL" id="CP011125">
    <property type="protein sequence ID" value="AKF10360.1"/>
    <property type="molecule type" value="Genomic_DNA"/>
</dbReference>
<dbReference type="AlphaFoldDB" id="A0A0F6YLG6"/>
<protein>
    <submittedName>
        <fullName evidence="2">Putative hydrolase</fullName>
    </submittedName>
</protein>
<evidence type="ECO:0000313" key="3">
    <source>
        <dbReference type="Proteomes" id="UP000034883"/>
    </source>
</evidence>
<dbReference type="Pfam" id="PF12697">
    <property type="entry name" value="Abhydrolase_6"/>
    <property type="match status" value="1"/>
</dbReference>
<gene>
    <name evidence="2" type="ORF">DB32_007509</name>
</gene>
<reference evidence="2 3" key="1">
    <citation type="submission" date="2015-03" db="EMBL/GenBank/DDBJ databases">
        <title>Genome assembly of Sandaracinus amylolyticus DSM 53668.</title>
        <authorList>
            <person name="Sharma G."/>
            <person name="Subramanian S."/>
        </authorList>
    </citation>
    <scope>NUCLEOTIDE SEQUENCE [LARGE SCALE GENOMIC DNA]</scope>
    <source>
        <strain evidence="2 3">DSM 53668</strain>
    </source>
</reference>
<dbReference type="InterPro" id="IPR029058">
    <property type="entry name" value="AB_hydrolase_fold"/>
</dbReference>
<name>A0A0F6YLG6_9BACT</name>
<dbReference type="InterPro" id="IPR000073">
    <property type="entry name" value="AB_hydrolase_1"/>
</dbReference>
<dbReference type="InterPro" id="IPR050471">
    <property type="entry name" value="AB_hydrolase"/>
</dbReference>
<keyword evidence="2" id="KW-0378">Hydrolase</keyword>
<evidence type="ECO:0000259" key="1">
    <source>
        <dbReference type="Pfam" id="PF12697"/>
    </source>
</evidence>
<dbReference type="STRING" id="927083.DB32_007509"/>
<dbReference type="Proteomes" id="UP000034883">
    <property type="component" value="Chromosome"/>
</dbReference>
<dbReference type="PANTHER" id="PTHR43433">
    <property type="entry name" value="HYDROLASE, ALPHA/BETA FOLD FAMILY PROTEIN"/>
    <property type="match status" value="1"/>
</dbReference>
<dbReference type="KEGG" id="samy:DB32_007509"/>
<dbReference type="GO" id="GO:0046503">
    <property type="term" value="P:glycerolipid catabolic process"/>
    <property type="evidence" value="ECO:0007669"/>
    <property type="project" value="TreeGrafter"/>
</dbReference>
<dbReference type="RefSeq" id="WP_053237331.1">
    <property type="nucleotide sequence ID" value="NZ_CP011125.1"/>
</dbReference>